<dbReference type="PANTHER" id="PTHR19265:SF0">
    <property type="entry name" value="MEIOSIS-SPECIFIC NUCLEAR STRUCTURAL PROTEIN 1"/>
    <property type="match status" value="1"/>
</dbReference>
<accession>A0ABM3MQS4</accession>
<gene>
    <name evidence="17" type="primary">LOC113515578</name>
</gene>
<evidence type="ECO:0000256" key="3">
    <source>
        <dbReference type="ARBA" id="ARBA00009158"/>
    </source>
</evidence>
<evidence type="ECO:0000256" key="12">
    <source>
        <dbReference type="ARBA" id="ARBA00023273"/>
    </source>
</evidence>
<evidence type="ECO:0000256" key="1">
    <source>
        <dbReference type="ARBA" id="ARBA00004123"/>
    </source>
</evidence>
<evidence type="ECO:0000256" key="13">
    <source>
        <dbReference type="ARBA" id="ARBA00046114"/>
    </source>
</evidence>
<feature type="coiled-coil region" evidence="14">
    <location>
        <begin position="206"/>
        <end position="243"/>
    </location>
</feature>
<reference evidence="17" key="1">
    <citation type="submission" date="2025-08" db="UniProtKB">
        <authorList>
            <consortium name="RefSeq"/>
        </authorList>
    </citation>
    <scope>IDENTIFICATION</scope>
    <source>
        <tissue evidence="17">Whole larvae</tissue>
    </source>
</reference>
<keyword evidence="7 14" id="KW-0175">Coiled coil</keyword>
<proteinExistence type="inferred from homology"/>
<evidence type="ECO:0000256" key="9">
    <source>
        <dbReference type="ARBA" id="ARBA00023212"/>
    </source>
</evidence>
<comment type="function">
    <text evidence="13">Microtubule inner protein (MIP) part of the dynein-decorated doublet microtubules (DMTs) in cilia axoneme, which is required for motile cilia beating. May play a role in the control of meiotic division and germ cell differentiation through regulation of pairing and recombination during meiosis. Required for sperm flagella assembly. May play a role in the assembly and function of the outer dynein arm-docking complex (ODA-DC). ODA-DC mediates outer dynein arms (ODA) binding onto the axonemal doublet microtubules.</text>
</comment>
<dbReference type="Pfam" id="PF13868">
    <property type="entry name" value="TPH"/>
    <property type="match status" value="1"/>
</dbReference>
<evidence type="ECO:0000256" key="10">
    <source>
        <dbReference type="ARBA" id="ARBA00023242"/>
    </source>
</evidence>
<evidence type="ECO:0000256" key="11">
    <source>
        <dbReference type="ARBA" id="ARBA00023254"/>
    </source>
</evidence>
<dbReference type="GeneID" id="113515578"/>
<dbReference type="InterPro" id="IPR043597">
    <property type="entry name" value="TPH_dom"/>
</dbReference>
<evidence type="ECO:0000256" key="7">
    <source>
        <dbReference type="ARBA" id="ARBA00023054"/>
    </source>
</evidence>
<evidence type="ECO:0000256" key="8">
    <source>
        <dbReference type="ARBA" id="ARBA00023069"/>
    </source>
</evidence>
<sequence length="501" mass="60117">MEPKTELQRNAVVAARRKELEVYQRALDIQWLNNRMEDGRMGRCLALIQKEAEMEKEFQKRTDHAAIVNARAKKETALGIEVAKVQQEEACQLLRRHHLRERDPSLRELIRKLHAGYVCRDLKQQILQNEYRRLQDKADEEHANSILRNALYNEKELREQEDKQKMERNIQYCKEIQQQLVNRQRVKQCQYEDTLIEKRMLDDVIRTLADEDQRELQQKREQMEKMRNEMITFKKARDAWREKQKQMVIVEERQVEEQRRAAVDRSSAVVAARQETLRKREELNARIAEKILTDEAARLERENIIKLLQEQEYLEKNVQDDIASKQKLERVKIDTKEALTNQMEMRKRVAREQREREAQFRKEAEAKIAAEEEKEREKQRQLREKKRQYSLELRDQIADNSRRRQQERRLEEQRARRVFDTDKAWRMEVATEREQIIKEHAPLLLGSLQPGLLRQQDLEAVKAGAAQHQHLATLDLESLANTQQIQRRPKCNAQCRILKEY</sequence>
<keyword evidence="11" id="KW-0469">Meiosis</keyword>
<evidence type="ECO:0000256" key="14">
    <source>
        <dbReference type="SAM" id="Coils"/>
    </source>
</evidence>
<keyword evidence="12" id="KW-0966">Cell projection</keyword>
<keyword evidence="5" id="KW-0963">Cytoplasm</keyword>
<comment type="similarity">
    <text evidence="3">Belongs to the MNS1 family.</text>
</comment>
<comment type="subcellular location">
    <subcellularLocation>
        <location evidence="2">Cytoplasm</location>
        <location evidence="2">Cytoskeleton</location>
        <location evidence="2">Flagellum axoneme</location>
    </subcellularLocation>
    <subcellularLocation>
        <location evidence="1">Nucleus</location>
    </subcellularLocation>
</comment>
<feature type="domain" description="Trichohyalin-plectin-homology" evidence="15">
    <location>
        <begin position="99"/>
        <end position="448"/>
    </location>
</feature>
<dbReference type="RefSeq" id="XP_052753549.1">
    <property type="nucleotide sequence ID" value="XM_052897589.1"/>
</dbReference>
<dbReference type="Proteomes" id="UP001652740">
    <property type="component" value="Unplaced"/>
</dbReference>
<evidence type="ECO:0000313" key="16">
    <source>
        <dbReference type="Proteomes" id="UP001652740"/>
    </source>
</evidence>
<evidence type="ECO:0000256" key="6">
    <source>
        <dbReference type="ARBA" id="ARBA00022846"/>
    </source>
</evidence>
<keyword evidence="16" id="KW-1185">Reference proteome</keyword>
<dbReference type="PANTHER" id="PTHR19265">
    <property type="entry name" value="MEIOSIS-SPECIFIC NUCLEAR STRUCTURAL PROTEIN 1"/>
    <property type="match status" value="1"/>
</dbReference>
<keyword evidence="6" id="KW-0282">Flagellum</keyword>
<evidence type="ECO:0000256" key="5">
    <source>
        <dbReference type="ARBA" id="ARBA00022490"/>
    </source>
</evidence>
<keyword evidence="8" id="KW-0969">Cilium</keyword>
<protein>
    <recommendedName>
        <fullName evidence="4">Meiosis-specific nuclear structural protein 1</fullName>
    </recommendedName>
</protein>
<feature type="coiled-coil region" evidence="14">
    <location>
        <begin position="361"/>
        <end position="392"/>
    </location>
</feature>
<keyword evidence="9" id="KW-0206">Cytoskeleton</keyword>
<dbReference type="InterPro" id="IPR026504">
    <property type="entry name" value="MNS1"/>
</dbReference>
<evidence type="ECO:0000256" key="2">
    <source>
        <dbReference type="ARBA" id="ARBA00004611"/>
    </source>
</evidence>
<organism evidence="16 17">
    <name type="scientific">Galleria mellonella</name>
    <name type="common">Greater wax moth</name>
    <dbReference type="NCBI Taxonomy" id="7137"/>
    <lineage>
        <taxon>Eukaryota</taxon>
        <taxon>Metazoa</taxon>
        <taxon>Ecdysozoa</taxon>
        <taxon>Arthropoda</taxon>
        <taxon>Hexapoda</taxon>
        <taxon>Insecta</taxon>
        <taxon>Pterygota</taxon>
        <taxon>Neoptera</taxon>
        <taxon>Endopterygota</taxon>
        <taxon>Lepidoptera</taxon>
        <taxon>Glossata</taxon>
        <taxon>Ditrysia</taxon>
        <taxon>Pyraloidea</taxon>
        <taxon>Pyralidae</taxon>
        <taxon>Galleriinae</taxon>
        <taxon>Galleria</taxon>
    </lineage>
</organism>
<evidence type="ECO:0000313" key="17">
    <source>
        <dbReference type="RefSeq" id="XP_052753549.1"/>
    </source>
</evidence>
<evidence type="ECO:0000256" key="4">
    <source>
        <dbReference type="ARBA" id="ARBA00014813"/>
    </source>
</evidence>
<evidence type="ECO:0000259" key="15">
    <source>
        <dbReference type="Pfam" id="PF13868"/>
    </source>
</evidence>
<keyword evidence="10" id="KW-0539">Nucleus</keyword>
<name>A0ABM3MQS4_GALME</name>